<keyword evidence="3" id="KW-1185">Reference proteome</keyword>
<protein>
    <submittedName>
        <fullName evidence="2">Uncharacterized protein</fullName>
    </submittedName>
</protein>
<feature type="transmembrane region" description="Helical" evidence="1">
    <location>
        <begin position="254"/>
        <end position="271"/>
    </location>
</feature>
<keyword evidence="1" id="KW-1133">Transmembrane helix</keyword>
<evidence type="ECO:0000256" key="1">
    <source>
        <dbReference type="SAM" id="Phobius"/>
    </source>
</evidence>
<evidence type="ECO:0000313" key="2">
    <source>
        <dbReference type="EMBL" id="GAA4068344.1"/>
    </source>
</evidence>
<comment type="caution">
    <text evidence="2">The sequence shown here is derived from an EMBL/GenBank/DDBJ whole genome shotgun (WGS) entry which is preliminary data.</text>
</comment>
<feature type="transmembrane region" description="Helical" evidence="1">
    <location>
        <begin position="161"/>
        <end position="193"/>
    </location>
</feature>
<gene>
    <name evidence="2" type="ORF">GCM10022389_11860</name>
</gene>
<feature type="transmembrane region" description="Helical" evidence="1">
    <location>
        <begin position="335"/>
        <end position="352"/>
    </location>
</feature>
<sequence>MEKIKQLLNDKIKITGFVFSLICAYLLFPSFLALDIYPVSEGASLDPSWAVTLNYANFQNLNWGNDIAFTYGPLSYLAIKMGWNCKAIYFLLFDLFYAINLFFLFNDNFSKSKNKIIVAVFIALVVLFLPNYLGGGNALVFYFFLLFWIKKNTDKVALINYVFQILIVVLLFFIKFNTGLVCFLLFVFSLIYLGFFKLEKITLLLFYLISPIILIVLFSQILNVSILNYIKVGLEMVSGYNEIMYLRAEDYEKLHPTSLLLIIITVIFFVYKMYIEKGKLFKNIFVFVLFLSGLFILYKQAFLRADLPHIMEFFKFFPLLVLGLSCFFEFSFKNKINLLLIPIFVIPVYVVANNEPNLFVSIKDKTSKKGYIDSYSSYTPTSTFKLFPNNNQLPQSVLNKVKDNTIDIFPWNIQLLYENKLNYLPRPVIQSYTAYTPYLEDLNFNHYNSSKAPKFVLFDYKSINATYPLLDESKVHLVLFKNYQLVESFIFQERKLLLLERKSDFKPISLILQNEYALLLNSPLVIKENCFYEVELYNSVNGKIKSFMEYAPEVVLNIKTSNNRLIDFKSSKAQLKTGLFFTHFIESTDDFEKVLKNDSLDATNQIKSFSFKVKDHYFKEKIRVKEYKIKQ</sequence>
<feature type="transmembrane region" description="Helical" evidence="1">
    <location>
        <begin position="117"/>
        <end position="149"/>
    </location>
</feature>
<reference evidence="3" key="1">
    <citation type="journal article" date="2019" name="Int. J. Syst. Evol. Microbiol.">
        <title>The Global Catalogue of Microorganisms (GCM) 10K type strain sequencing project: providing services to taxonomists for standard genome sequencing and annotation.</title>
        <authorList>
            <consortium name="The Broad Institute Genomics Platform"/>
            <consortium name="The Broad Institute Genome Sequencing Center for Infectious Disease"/>
            <person name="Wu L."/>
            <person name="Ma J."/>
        </authorList>
    </citation>
    <scope>NUCLEOTIDE SEQUENCE [LARGE SCALE GENOMIC DNA]</scope>
    <source>
        <strain evidence="3">JCM 17069</strain>
    </source>
</reference>
<feature type="transmembrane region" description="Helical" evidence="1">
    <location>
        <begin position="310"/>
        <end position="328"/>
    </location>
</feature>
<organism evidence="2 3">
    <name type="scientific">Flavobacterium cheonanense</name>
    <dbReference type="NCBI Taxonomy" id="706183"/>
    <lineage>
        <taxon>Bacteria</taxon>
        <taxon>Pseudomonadati</taxon>
        <taxon>Bacteroidota</taxon>
        <taxon>Flavobacteriia</taxon>
        <taxon>Flavobacteriales</taxon>
        <taxon>Flavobacteriaceae</taxon>
        <taxon>Flavobacterium</taxon>
    </lineage>
</organism>
<feature type="transmembrane region" description="Helical" evidence="1">
    <location>
        <begin position="87"/>
        <end position="105"/>
    </location>
</feature>
<proteinExistence type="predicted"/>
<dbReference type="Proteomes" id="UP001500367">
    <property type="component" value="Unassembled WGS sequence"/>
</dbReference>
<feature type="transmembrane region" description="Helical" evidence="1">
    <location>
        <begin position="280"/>
        <end position="298"/>
    </location>
</feature>
<feature type="transmembrane region" description="Helical" evidence="1">
    <location>
        <begin position="205"/>
        <end position="230"/>
    </location>
</feature>
<accession>A0ABP7VJ27</accession>
<dbReference type="RefSeq" id="WP_344815823.1">
    <property type="nucleotide sequence ID" value="NZ_BAABCT010000002.1"/>
</dbReference>
<name>A0ABP7VJ27_9FLAO</name>
<keyword evidence="1" id="KW-0472">Membrane</keyword>
<dbReference type="EMBL" id="BAABCT010000002">
    <property type="protein sequence ID" value="GAA4068344.1"/>
    <property type="molecule type" value="Genomic_DNA"/>
</dbReference>
<keyword evidence="1" id="KW-0812">Transmembrane</keyword>
<feature type="transmembrane region" description="Helical" evidence="1">
    <location>
        <begin position="12"/>
        <end position="34"/>
    </location>
</feature>
<evidence type="ECO:0000313" key="3">
    <source>
        <dbReference type="Proteomes" id="UP001500367"/>
    </source>
</evidence>